<sequence length="271" mass="30116">MKKTGVIIVALSLVFSFLSLSQGWAASLFDGIKLEGHTGPFLVTKNKVNVRAAPSNKGKKITKLNKRDIVTVLGRAKGTQWLAISRQDDDLGYVYAPSLTPMIDASLSTPLEGSVDLSEVDKPICDYRVTHEGRAIEEDIIFVSADYLATFKCRHKEETFDFEAMMFMSEVPHDLGNKPVYQITLNLPEIATGYEEFLSATALFNLTKKEVIMDAVSLKEFKEQGLRKTKDAINPKEALDAALRLQLSSFNMRAWQTISGKLPNPGDKKPQ</sequence>
<evidence type="ECO:0000313" key="4">
    <source>
        <dbReference type="Proteomes" id="UP000231658"/>
    </source>
</evidence>
<accession>A0A1C3RJZ7</accession>
<dbReference type="AlphaFoldDB" id="A0A1C3RJZ7"/>
<name>A0A1C3RJZ7_9PROT</name>
<gene>
    <name evidence="3" type="ORF">MTBPR1_60082</name>
</gene>
<dbReference type="Pfam" id="PF08239">
    <property type="entry name" value="SH3_3"/>
    <property type="match status" value="1"/>
</dbReference>
<dbReference type="OrthoDB" id="8441429at2"/>
<dbReference type="InterPro" id="IPR003646">
    <property type="entry name" value="SH3-like_bac-type"/>
</dbReference>
<feature type="chain" id="PRO_5008680841" description="SH3b domain-containing protein" evidence="1">
    <location>
        <begin position="26"/>
        <end position="271"/>
    </location>
</feature>
<proteinExistence type="predicted"/>
<organism evidence="3 4">
    <name type="scientific">Candidatus Terasakiella magnetica</name>
    <dbReference type="NCBI Taxonomy" id="1867952"/>
    <lineage>
        <taxon>Bacteria</taxon>
        <taxon>Pseudomonadati</taxon>
        <taxon>Pseudomonadota</taxon>
        <taxon>Alphaproteobacteria</taxon>
        <taxon>Rhodospirillales</taxon>
        <taxon>Terasakiellaceae</taxon>
        <taxon>Terasakiella</taxon>
    </lineage>
</organism>
<dbReference type="RefSeq" id="WP_069189592.1">
    <property type="nucleotide sequence ID" value="NZ_FLYE01000045.1"/>
</dbReference>
<evidence type="ECO:0000313" key="3">
    <source>
        <dbReference type="EMBL" id="SCA57569.1"/>
    </source>
</evidence>
<dbReference type="Gene3D" id="2.30.30.40">
    <property type="entry name" value="SH3 Domains"/>
    <property type="match status" value="1"/>
</dbReference>
<keyword evidence="1" id="KW-0732">Signal</keyword>
<dbReference type="Proteomes" id="UP000231658">
    <property type="component" value="Unassembled WGS sequence"/>
</dbReference>
<evidence type="ECO:0000259" key="2">
    <source>
        <dbReference type="Pfam" id="PF08239"/>
    </source>
</evidence>
<evidence type="ECO:0000256" key="1">
    <source>
        <dbReference type="SAM" id="SignalP"/>
    </source>
</evidence>
<reference evidence="3 4" key="1">
    <citation type="submission" date="2016-07" db="EMBL/GenBank/DDBJ databases">
        <authorList>
            <person name="Lefevre C.T."/>
        </authorList>
    </citation>
    <scope>NUCLEOTIDE SEQUENCE [LARGE SCALE GENOMIC DNA]</scope>
    <source>
        <strain evidence="3">PR1</strain>
    </source>
</reference>
<dbReference type="EMBL" id="FLYE01000045">
    <property type="protein sequence ID" value="SCA57569.1"/>
    <property type="molecule type" value="Genomic_DNA"/>
</dbReference>
<feature type="domain" description="SH3b" evidence="2">
    <location>
        <begin position="48"/>
        <end position="97"/>
    </location>
</feature>
<dbReference type="STRING" id="1867952.MTBPR1_60082"/>
<protein>
    <recommendedName>
        <fullName evidence="2">SH3b domain-containing protein</fullName>
    </recommendedName>
</protein>
<keyword evidence="4" id="KW-1185">Reference proteome</keyword>
<feature type="signal peptide" evidence="1">
    <location>
        <begin position="1"/>
        <end position="25"/>
    </location>
</feature>